<accession>A0A0A9EZI5</accession>
<reference evidence="1" key="1">
    <citation type="submission" date="2014-09" db="EMBL/GenBank/DDBJ databases">
        <authorList>
            <person name="Magalhaes I.L.F."/>
            <person name="Oliveira U."/>
            <person name="Santos F.R."/>
            <person name="Vidigal T.H.D.A."/>
            <person name="Brescovit A.D."/>
            <person name="Santos A.J."/>
        </authorList>
    </citation>
    <scope>NUCLEOTIDE SEQUENCE</scope>
    <source>
        <tissue evidence="1">Shoot tissue taken approximately 20 cm above the soil surface</tissue>
    </source>
</reference>
<protein>
    <submittedName>
        <fullName evidence="1">Uncharacterized protein</fullName>
    </submittedName>
</protein>
<reference evidence="1" key="2">
    <citation type="journal article" date="2015" name="Data Brief">
        <title>Shoot transcriptome of the giant reed, Arundo donax.</title>
        <authorList>
            <person name="Barrero R.A."/>
            <person name="Guerrero F.D."/>
            <person name="Moolhuijzen P."/>
            <person name="Goolsby J.A."/>
            <person name="Tidwell J."/>
            <person name="Bellgard S.E."/>
            <person name="Bellgard M.I."/>
        </authorList>
    </citation>
    <scope>NUCLEOTIDE SEQUENCE</scope>
    <source>
        <tissue evidence="1">Shoot tissue taken approximately 20 cm above the soil surface</tissue>
    </source>
</reference>
<dbReference type="AlphaFoldDB" id="A0A0A9EZI5"/>
<dbReference type="EMBL" id="GBRH01191746">
    <property type="protein sequence ID" value="JAE06150.1"/>
    <property type="molecule type" value="Transcribed_RNA"/>
</dbReference>
<evidence type="ECO:0000313" key="1">
    <source>
        <dbReference type="EMBL" id="JAE06150.1"/>
    </source>
</evidence>
<organism evidence="1">
    <name type="scientific">Arundo donax</name>
    <name type="common">Giant reed</name>
    <name type="synonym">Donax arundinaceus</name>
    <dbReference type="NCBI Taxonomy" id="35708"/>
    <lineage>
        <taxon>Eukaryota</taxon>
        <taxon>Viridiplantae</taxon>
        <taxon>Streptophyta</taxon>
        <taxon>Embryophyta</taxon>
        <taxon>Tracheophyta</taxon>
        <taxon>Spermatophyta</taxon>
        <taxon>Magnoliopsida</taxon>
        <taxon>Liliopsida</taxon>
        <taxon>Poales</taxon>
        <taxon>Poaceae</taxon>
        <taxon>PACMAD clade</taxon>
        <taxon>Arundinoideae</taxon>
        <taxon>Arundineae</taxon>
        <taxon>Arundo</taxon>
    </lineage>
</organism>
<proteinExistence type="predicted"/>
<name>A0A0A9EZI5_ARUDO</name>
<sequence length="63" mass="7203">MLRCLCTLRTCSNPTLQHSFVPNQPHCMMQHIITHTTKFFQNASSLVCSLSNLLKIQRDEATI</sequence>